<comment type="caution">
    <text evidence="5">The sequence shown here is derived from an EMBL/GenBank/DDBJ whole genome shotgun (WGS) entry which is preliminary data.</text>
</comment>
<feature type="domain" description="CobQ/CobB/MinD/ParA nucleotide binding" evidence="4">
    <location>
        <begin position="127"/>
        <end position="355"/>
    </location>
</feature>
<evidence type="ECO:0000256" key="2">
    <source>
        <dbReference type="ARBA" id="ARBA00022840"/>
    </source>
</evidence>
<evidence type="ECO:0000256" key="3">
    <source>
        <dbReference type="SAM" id="MobiDB-lite"/>
    </source>
</evidence>
<keyword evidence="1" id="KW-0547">Nucleotide-binding</keyword>
<gene>
    <name evidence="5" type="ORF">FVP33_16385</name>
</gene>
<dbReference type="SUPFAM" id="SSF52540">
    <property type="entry name" value="P-loop containing nucleoside triphosphate hydrolases"/>
    <property type="match status" value="1"/>
</dbReference>
<dbReference type="InterPro" id="IPR002586">
    <property type="entry name" value="CobQ/CobB/MinD/ParA_Nub-bd_dom"/>
</dbReference>
<feature type="region of interest" description="Disordered" evidence="3">
    <location>
        <begin position="390"/>
        <end position="410"/>
    </location>
</feature>
<sequence length="410" mass="43229">MVRVALALPIELEDRLAGELMRHGHDVVARCSSADELASVLRGATAAVAIVAASPRYLNRRLLTESDAAGVRIVAMAAGDDERRNAATLDLREVVAASAAWPEIEEMMLGAGPAAGADGAQRRGQVVAIWGPAGSPGRTTLAIALAAEIAAEGHTVALADVDTHSGSVAPALGLLDEAPGFAAACRLAGADSLTQRELERIGQRYLSPRGSFWVLTGIGRPSRWPELSAERVVGTIGACREWVDFTIVDTGSSLENDEEISSDLFAPRRNAATIAALREADQVVAIGSADPVGLSRFLRAHVDLVETIETDRVAVVMNKIRASAIGPGASSQVRQTLQRFGGISDLALVPYDRAALDAAVLSGRTLCDVAPKSAARVAIRQLTRERVLPTPEPARRRFGRRVDRRGQAAG</sequence>
<dbReference type="RefSeq" id="WP_147784766.1">
    <property type="nucleotide sequence ID" value="NZ_VRMG01000011.1"/>
</dbReference>
<proteinExistence type="predicted"/>
<dbReference type="AlphaFoldDB" id="A0A5C8UMZ5"/>
<evidence type="ECO:0000256" key="1">
    <source>
        <dbReference type="ARBA" id="ARBA00022741"/>
    </source>
</evidence>
<evidence type="ECO:0000313" key="5">
    <source>
        <dbReference type="EMBL" id="TXN28769.1"/>
    </source>
</evidence>
<dbReference type="EMBL" id="VRMG01000011">
    <property type="protein sequence ID" value="TXN28769.1"/>
    <property type="molecule type" value="Genomic_DNA"/>
</dbReference>
<dbReference type="GO" id="GO:0016887">
    <property type="term" value="F:ATP hydrolysis activity"/>
    <property type="evidence" value="ECO:0007669"/>
    <property type="project" value="TreeGrafter"/>
</dbReference>
<evidence type="ECO:0000313" key="6">
    <source>
        <dbReference type="Proteomes" id="UP000321379"/>
    </source>
</evidence>
<dbReference type="Gene3D" id="3.40.50.300">
    <property type="entry name" value="P-loop containing nucleotide triphosphate hydrolases"/>
    <property type="match status" value="1"/>
</dbReference>
<accession>A0A5C8UMZ5</accession>
<dbReference type="GO" id="GO:0009898">
    <property type="term" value="C:cytoplasmic side of plasma membrane"/>
    <property type="evidence" value="ECO:0007669"/>
    <property type="project" value="TreeGrafter"/>
</dbReference>
<dbReference type="GO" id="GO:0005829">
    <property type="term" value="C:cytosol"/>
    <property type="evidence" value="ECO:0007669"/>
    <property type="project" value="TreeGrafter"/>
</dbReference>
<feature type="compositionally biased region" description="Basic and acidic residues" evidence="3">
    <location>
        <begin position="400"/>
        <end position="410"/>
    </location>
</feature>
<dbReference type="InterPro" id="IPR050625">
    <property type="entry name" value="ParA/MinD_ATPase"/>
</dbReference>
<evidence type="ECO:0000259" key="4">
    <source>
        <dbReference type="Pfam" id="PF01656"/>
    </source>
</evidence>
<keyword evidence="6" id="KW-1185">Reference proteome</keyword>
<dbReference type="Pfam" id="PF01656">
    <property type="entry name" value="CbiA"/>
    <property type="match status" value="1"/>
</dbReference>
<dbReference type="Proteomes" id="UP000321379">
    <property type="component" value="Unassembled WGS sequence"/>
</dbReference>
<dbReference type="GO" id="GO:0051782">
    <property type="term" value="P:negative regulation of cell division"/>
    <property type="evidence" value="ECO:0007669"/>
    <property type="project" value="TreeGrafter"/>
</dbReference>
<keyword evidence="2" id="KW-0067">ATP-binding</keyword>
<reference evidence="5 6" key="1">
    <citation type="submission" date="2019-08" db="EMBL/GenBank/DDBJ databases">
        <title>Bacterial whole genome sequence for Glaciihabitans sp. CHu50b-6-2.</title>
        <authorList>
            <person name="Jin L."/>
        </authorList>
    </citation>
    <scope>NUCLEOTIDE SEQUENCE [LARGE SCALE GENOMIC DNA]</scope>
    <source>
        <strain evidence="5 6">CHu50b-6-2</strain>
    </source>
</reference>
<dbReference type="GO" id="GO:0005524">
    <property type="term" value="F:ATP binding"/>
    <property type="evidence" value="ECO:0007669"/>
    <property type="project" value="UniProtKB-KW"/>
</dbReference>
<dbReference type="PANTHER" id="PTHR43384:SF6">
    <property type="entry name" value="SEPTUM SITE-DETERMINING PROTEIN MIND HOMOLOG, CHLOROPLASTIC"/>
    <property type="match status" value="1"/>
</dbReference>
<dbReference type="InterPro" id="IPR027417">
    <property type="entry name" value="P-loop_NTPase"/>
</dbReference>
<name>A0A5C8UMZ5_9MICO</name>
<organism evidence="5 6">
    <name type="scientific">Lacisediminihabitans profunda</name>
    <dbReference type="NCBI Taxonomy" id="2594790"/>
    <lineage>
        <taxon>Bacteria</taxon>
        <taxon>Bacillati</taxon>
        <taxon>Actinomycetota</taxon>
        <taxon>Actinomycetes</taxon>
        <taxon>Micrococcales</taxon>
        <taxon>Microbacteriaceae</taxon>
        <taxon>Lacisediminihabitans</taxon>
    </lineage>
</organism>
<dbReference type="PANTHER" id="PTHR43384">
    <property type="entry name" value="SEPTUM SITE-DETERMINING PROTEIN MIND HOMOLOG, CHLOROPLASTIC-RELATED"/>
    <property type="match status" value="1"/>
</dbReference>
<protein>
    <submittedName>
        <fullName evidence="5">Regulator</fullName>
    </submittedName>
</protein>